<evidence type="ECO:0000313" key="3">
    <source>
        <dbReference type="EMBL" id="GAW91707.1"/>
    </source>
</evidence>
<evidence type="ECO:0000256" key="1">
    <source>
        <dbReference type="ARBA" id="ARBA00023125"/>
    </source>
</evidence>
<keyword evidence="1" id="KW-0238">DNA-binding</keyword>
<sequence length="83" mass="8948">MMSGWNFRGLASFIGYKAALAGVSLIYVDPKETSKTCPKCGNISSHNRKVQGWFRYTKCGYQSDAERVGALNVAAKALDALGA</sequence>
<proteinExistence type="predicted"/>
<evidence type="ECO:0000259" key="2">
    <source>
        <dbReference type="Pfam" id="PF07282"/>
    </source>
</evidence>
<dbReference type="GO" id="GO:0003677">
    <property type="term" value="F:DNA binding"/>
    <property type="evidence" value="ECO:0007669"/>
    <property type="project" value="UniProtKB-KW"/>
</dbReference>
<dbReference type="EMBL" id="BDGJ01000030">
    <property type="protein sequence ID" value="GAW91707.1"/>
    <property type="molecule type" value="Genomic_DNA"/>
</dbReference>
<reference evidence="4" key="1">
    <citation type="journal article" date="2017" name="Appl. Environ. Microbiol.">
        <title>Genomic analysis of Calderihabitans maritimus KKC1, a thermophilic hydrogenogenic carboxydotrophic bacterium isolated from marine sediment.</title>
        <authorList>
            <person name="Omae K."/>
            <person name="Yoneda Y."/>
            <person name="Fukuyama Y."/>
            <person name="Yoshida T."/>
            <person name="Sako Y."/>
        </authorList>
    </citation>
    <scope>NUCLEOTIDE SEQUENCE [LARGE SCALE GENOMIC DNA]</scope>
    <source>
        <strain evidence="4">KKC1</strain>
    </source>
</reference>
<organism evidence="3 4">
    <name type="scientific">Calderihabitans maritimus</name>
    <dbReference type="NCBI Taxonomy" id="1246530"/>
    <lineage>
        <taxon>Bacteria</taxon>
        <taxon>Bacillati</taxon>
        <taxon>Bacillota</taxon>
        <taxon>Clostridia</taxon>
        <taxon>Neomoorellales</taxon>
        <taxon>Calderihabitantaceae</taxon>
        <taxon>Calderihabitans</taxon>
    </lineage>
</organism>
<keyword evidence="4" id="KW-1185">Reference proteome</keyword>
<gene>
    <name evidence="3" type="ORF">KKC1_08680</name>
</gene>
<feature type="domain" description="Cas12f1-like TNB" evidence="2">
    <location>
        <begin position="7"/>
        <end position="73"/>
    </location>
</feature>
<dbReference type="AlphaFoldDB" id="A0A1Z5HQQ7"/>
<accession>A0A1Z5HQQ7</accession>
<evidence type="ECO:0000313" key="4">
    <source>
        <dbReference type="Proteomes" id="UP000197032"/>
    </source>
</evidence>
<dbReference type="InterPro" id="IPR010095">
    <property type="entry name" value="Cas12f1-like_TNB"/>
</dbReference>
<protein>
    <submittedName>
        <fullName evidence="3">Transposase, IS605 OrfB family, central region</fullName>
    </submittedName>
</protein>
<dbReference type="Proteomes" id="UP000197032">
    <property type="component" value="Unassembled WGS sequence"/>
</dbReference>
<comment type="caution">
    <text evidence="3">The sequence shown here is derived from an EMBL/GenBank/DDBJ whole genome shotgun (WGS) entry which is preliminary data.</text>
</comment>
<name>A0A1Z5HQQ7_9FIRM</name>
<dbReference type="Pfam" id="PF07282">
    <property type="entry name" value="Cas12f1-like_TNB"/>
    <property type="match status" value="1"/>
</dbReference>